<feature type="domain" description="DXP reductoisomerase C-terminal" evidence="12">
    <location>
        <begin position="259"/>
        <end position="379"/>
    </location>
</feature>
<comment type="function">
    <text evidence="9">Catalyzes the NADPH-dependent rearrangement and reduction of 1-deoxy-D-xylulose-5-phosphate (DXP) to 2-C-methyl-D-erythritol 4-phosphate (MEP).</text>
</comment>
<feature type="binding site" evidence="9">
    <location>
        <position position="149"/>
    </location>
    <ligand>
        <name>Mn(2+)</name>
        <dbReference type="ChEBI" id="CHEBI:29035"/>
    </ligand>
</feature>
<comment type="caution">
    <text evidence="9">Lacks conserved residue(s) required for the propagation of feature annotation.</text>
</comment>
<feature type="binding site" evidence="9">
    <location>
        <position position="215"/>
    </location>
    <ligand>
        <name>1-deoxy-D-xylulose 5-phosphate</name>
        <dbReference type="ChEBI" id="CHEBI:57792"/>
    </ligand>
</feature>
<comment type="cofactor">
    <cofactor evidence="9">
        <name>Mg(2+)</name>
        <dbReference type="ChEBI" id="CHEBI:18420"/>
    </cofactor>
    <cofactor evidence="9">
        <name>Mn(2+)</name>
        <dbReference type="ChEBI" id="CHEBI:29035"/>
    </cofactor>
</comment>
<dbReference type="PIRSF" id="PIRSF006205">
    <property type="entry name" value="Dxp_reductismrs"/>
    <property type="match status" value="1"/>
</dbReference>
<feature type="binding site" evidence="9">
    <location>
        <position position="36"/>
    </location>
    <ligand>
        <name>NADPH</name>
        <dbReference type="ChEBI" id="CHEBI:57783"/>
    </ligand>
</feature>
<feature type="binding site" evidence="9">
    <location>
        <position position="10"/>
    </location>
    <ligand>
        <name>NADPH</name>
        <dbReference type="ChEBI" id="CHEBI:57783"/>
    </ligand>
</feature>
<organism evidence="13 14">
    <name type="scientific">Cognatishimia activa</name>
    <dbReference type="NCBI Taxonomy" id="1715691"/>
    <lineage>
        <taxon>Bacteria</taxon>
        <taxon>Pseudomonadati</taxon>
        <taxon>Pseudomonadota</taxon>
        <taxon>Alphaproteobacteria</taxon>
        <taxon>Rhodobacterales</taxon>
        <taxon>Paracoccaceae</taxon>
        <taxon>Cognatishimia</taxon>
    </lineage>
</organism>
<evidence type="ECO:0000256" key="1">
    <source>
        <dbReference type="ARBA" id="ARBA00005094"/>
    </source>
</evidence>
<dbReference type="GO" id="GO:0070402">
    <property type="term" value="F:NADPH binding"/>
    <property type="evidence" value="ECO:0007669"/>
    <property type="project" value="InterPro"/>
</dbReference>
<feature type="binding site" evidence="9">
    <location>
        <position position="38"/>
    </location>
    <ligand>
        <name>NADPH</name>
        <dbReference type="ChEBI" id="CHEBI:57783"/>
    </ligand>
</feature>
<evidence type="ECO:0000256" key="8">
    <source>
        <dbReference type="ARBA" id="ARBA00048543"/>
    </source>
</evidence>
<evidence type="ECO:0000256" key="6">
    <source>
        <dbReference type="ARBA" id="ARBA00023211"/>
    </source>
</evidence>
<feature type="binding site" evidence="9">
    <location>
        <position position="12"/>
    </location>
    <ligand>
        <name>NADPH</name>
        <dbReference type="ChEBI" id="CHEBI:57783"/>
    </ligand>
</feature>
<keyword evidence="9" id="KW-0460">Magnesium</keyword>
<evidence type="ECO:0000259" key="12">
    <source>
        <dbReference type="Pfam" id="PF13288"/>
    </source>
</evidence>
<evidence type="ECO:0000256" key="4">
    <source>
        <dbReference type="ARBA" id="ARBA00022857"/>
    </source>
</evidence>
<evidence type="ECO:0000256" key="9">
    <source>
        <dbReference type="HAMAP-Rule" id="MF_00183"/>
    </source>
</evidence>
<accession>A0A975EPI6</accession>
<evidence type="ECO:0000313" key="14">
    <source>
        <dbReference type="Proteomes" id="UP000665026"/>
    </source>
</evidence>
<dbReference type="HAMAP" id="MF_00183">
    <property type="entry name" value="DXP_reductoisom"/>
    <property type="match status" value="1"/>
</dbReference>
<name>A0A975EPI6_9RHOB</name>
<dbReference type="EC" id="1.1.1.267" evidence="9"/>
<dbReference type="RefSeq" id="WP_209356511.1">
    <property type="nucleotide sequence ID" value="NZ_CP060010.1"/>
</dbReference>
<comment type="catalytic activity">
    <reaction evidence="8">
        <text>2-C-methyl-D-erythritol 4-phosphate + NADP(+) = 1-deoxy-D-xylulose 5-phosphate + NADPH + H(+)</text>
        <dbReference type="Rhea" id="RHEA:13717"/>
        <dbReference type="ChEBI" id="CHEBI:15378"/>
        <dbReference type="ChEBI" id="CHEBI:57783"/>
        <dbReference type="ChEBI" id="CHEBI:57792"/>
        <dbReference type="ChEBI" id="CHEBI:58262"/>
        <dbReference type="ChEBI" id="CHEBI:58349"/>
        <dbReference type="EC" id="1.1.1.267"/>
    </reaction>
    <physiologicalReaction direction="right-to-left" evidence="8">
        <dbReference type="Rhea" id="RHEA:13719"/>
    </physiologicalReaction>
</comment>
<dbReference type="PANTHER" id="PTHR30525:SF0">
    <property type="entry name" value="1-DEOXY-D-XYLULOSE 5-PHOSPHATE REDUCTOISOMERASE, CHLOROPLASTIC"/>
    <property type="match status" value="1"/>
</dbReference>
<feature type="binding site" evidence="9">
    <location>
        <position position="122"/>
    </location>
    <ligand>
        <name>1-deoxy-D-xylulose 5-phosphate</name>
        <dbReference type="ChEBI" id="CHEBI:57792"/>
    </ligand>
</feature>
<dbReference type="NCBIfam" id="TIGR00243">
    <property type="entry name" value="Dxr"/>
    <property type="match status" value="1"/>
</dbReference>
<feature type="binding site" evidence="9">
    <location>
        <position position="202"/>
    </location>
    <ligand>
        <name>NADPH</name>
        <dbReference type="ChEBI" id="CHEBI:57783"/>
    </ligand>
</feature>
<feature type="binding site" evidence="9">
    <location>
        <position position="13"/>
    </location>
    <ligand>
        <name>NADPH</name>
        <dbReference type="ChEBI" id="CHEBI:57783"/>
    </ligand>
</feature>
<feature type="binding site" evidence="9">
    <location>
        <position position="121"/>
    </location>
    <ligand>
        <name>NADPH</name>
        <dbReference type="ChEBI" id="CHEBI:57783"/>
    </ligand>
</feature>
<evidence type="ECO:0000256" key="5">
    <source>
        <dbReference type="ARBA" id="ARBA00023002"/>
    </source>
</evidence>
<dbReference type="Gene3D" id="3.40.50.720">
    <property type="entry name" value="NAD(P)-binding Rossmann-like Domain"/>
    <property type="match status" value="1"/>
</dbReference>
<dbReference type="Gene3D" id="1.10.1740.10">
    <property type="match status" value="1"/>
</dbReference>
<feature type="binding site" evidence="9">
    <location>
        <position position="149"/>
    </location>
    <ligand>
        <name>1-deoxy-D-xylulose 5-phosphate</name>
        <dbReference type="ChEBI" id="CHEBI:57792"/>
    </ligand>
</feature>
<dbReference type="SUPFAM" id="SSF51735">
    <property type="entry name" value="NAD(P)-binding Rossmann-fold domains"/>
    <property type="match status" value="1"/>
</dbReference>
<keyword evidence="6 9" id="KW-0464">Manganese</keyword>
<keyword evidence="7 9" id="KW-0414">Isoprene biosynthesis</keyword>
<feature type="binding site" evidence="9">
    <location>
        <position position="196"/>
    </location>
    <ligand>
        <name>1-deoxy-D-xylulose 5-phosphate</name>
        <dbReference type="ChEBI" id="CHEBI:57792"/>
    </ligand>
</feature>
<dbReference type="Pfam" id="PF13288">
    <property type="entry name" value="DXPR_C"/>
    <property type="match status" value="1"/>
</dbReference>
<comment type="similarity">
    <text evidence="2 9">Belongs to the DXR family.</text>
</comment>
<feature type="binding site" evidence="9">
    <location>
        <position position="173"/>
    </location>
    <ligand>
        <name>1-deoxy-D-xylulose 5-phosphate</name>
        <dbReference type="ChEBI" id="CHEBI:57792"/>
    </ligand>
</feature>
<dbReference type="PANTHER" id="PTHR30525">
    <property type="entry name" value="1-DEOXY-D-XYLULOSE 5-PHOSPHATE REDUCTOISOMERASE"/>
    <property type="match status" value="1"/>
</dbReference>
<dbReference type="InterPro" id="IPR013512">
    <property type="entry name" value="DXP_reductoisomerase_N"/>
</dbReference>
<protein>
    <recommendedName>
        <fullName evidence="9">1-deoxy-D-xylulose 5-phosphate reductoisomerase</fullName>
        <shortName evidence="9">DXP reductoisomerase</shortName>
        <ecNumber evidence="9">1.1.1.267</ecNumber>
    </recommendedName>
    <alternativeName>
        <fullName evidence="9">1-deoxyxylulose-5-phosphate reductoisomerase</fullName>
    </alternativeName>
    <alternativeName>
        <fullName evidence="9">2-C-methyl-D-erythritol 4-phosphate synthase</fullName>
    </alternativeName>
</protein>
<dbReference type="GO" id="GO:0051484">
    <property type="term" value="P:isopentenyl diphosphate biosynthetic process, methylerythritol 4-phosphate pathway involved in terpenoid biosynthetic process"/>
    <property type="evidence" value="ECO:0007669"/>
    <property type="project" value="UniProtKB-ARBA"/>
</dbReference>
<keyword evidence="4 9" id="KW-0521">NADP</keyword>
<feature type="binding site" evidence="9">
    <location>
        <position position="148"/>
    </location>
    <ligand>
        <name>1-deoxy-D-xylulose 5-phosphate</name>
        <dbReference type="ChEBI" id="CHEBI:57792"/>
    </ligand>
</feature>
<feature type="binding site" evidence="9">
    <location>
        <position position="147"/>
    </location>
    <ligand>
        <name>Mn(2+)</name>
        <dbReference type="ChEBI" id="CHEBI:29035"/>
    </ligand>
</feature>
<dbReference type="SUPFAM" id="SSF55347">
    <property type="entry name" value="Glyceraldehyde-3-phosphate dehydrogenase-like, C-terminal domain"/>
    <property type="match status" value="1"/>
</dbReference>
<dbReference type="Proteomes" id="UP000665026">
    <property type="component" value="Chromosome"/>
</dbReference>
<dbReference type="EMBL" id="CP060010">
    <property type="protein sequence ID" value="QTN35808.1"/>
    <property type="molecule type" value="Genomic_DNA"/>
</dbReference>
<feature type="binding site" evidence="9">
    <location>
        <position position="123"/>
    </location>
    <ligand>
        <name>NADPH</name>
        <dbReference type="ChEBI" id="CHEBI:57783"/>
    </ligand>
</feature>
<dbReference type="GO" id="GO:0030604">
    <property type="term" value="F:1-deoxy-D-xylulose-5-phosphate reductoisomerase activity"/>
    <property type="evidence" value="ECO:0007669"/>
    <property type="project" value="UniProtKB-UniRule"/>
</dbReference>
<gene>
    <name evidence="9" type="primary">dxr</name>
    <name evidence="13" type="ORF">HZ995_15280</name>
</gene>
<feature type="binding site" evidence="9">
    <location>
        <position position="214"/>
    </location>
    <ligand>
        <name>1-deoxy-D-xylulose 5-phosphate</name>
        <dbReference type="ChEBI" id="CHEBI:57792"/>
    </ligand>
</feature>
<evidence type="ECO:0000256" key="2">
    <source>
        <dbReference type="ARBA" id="ARBA00006825"/>
    </source>
</evidence>
<dbReference type="InterPro" id="IPR036291">
    <property type="entry name" value="NAD(P)-bd_dom_sf"/>
</dbReference>
<dbReference type="FunFam" id="3.40.50.720:FF:000045">
    <property type="entry name" value="1-deoxy-D-xylulose 5-phosphate reductoisomerase"/>
    <property type="match status" value="1"/>
</dbReference>
<sequence length="389" mass="41449">MRRVSIFGATGSIGQNTLDLIRRDRAGYDVVALTGGANIPQLAHDAIDLGAEIAVTAYPNRLEDLRAALSGTGIEAAAGSEAIAEAAARPADWVMSAIVGAAGLEPGLIAMSTGATLALANKESLVTAGDLVHRTASKHDAKILPVDSEHSAVFQGLIGEDIASVERITITASGGAFRDWPLEEMAKATPEQAAKHPNWDMGQRITIDSASMFNKALEVIETKEFFGVAPRQIEVLVHPESLVHALVGFNDGALMAHVGPPDMRHAIGFALHYPDRKDLPVERLDLARIGQLTFKAPNPDRYPALRLAWDVMEIGGMAGCIFNAAKEKALDAFIDHQIGFLDMADVVEATLNKLAADSCLINAEMTLDTVKQTDHLARKTATEIIATRG</sequence>
<dbReference type="Pfam" id="PF08436">
    <property type="entry name" value="DXP_redisom_C"/>
    <property type="match status" value="1"/>
</dbReference>
<feature type="binding site" evidence="9">
    <location>
        <position position="11"/>
    </location>
    <ligand>
        <name>NADPH</name>
        <dbReference type="ChEBI" id="CHEBI:57783"/>
    </ligand>
</feature>
<keyword evidence="3 9" id="KW-0479">Metal-binding</keyword>
<evidence type="ECO:0000256" key="7">
    <source>
        <dbReference type="ARBA" id="ARBA00023229"/>
    </source>
</evidence>
<feature type="binding site" evidence="9">
    <location>
        <position position="218"/>
    </location>
    <ligand>
        <name>Mn(2+)</name>
        <dbReference type="ChEBI" id="CHEBI:29035"/>
    </ligand>
</feature>
<dbReference type="InterPro" id="IPR003821">
    <property type="entry name" value="DXP_reductoisomerase"/>
</dbReference>
<feature type="binding site" evidence="9">
    <location>
        <position position="218"/>
    </location>
    <ligand>
        <name>1-deoxy-D-xylulose 5-phosphate</name>
        <dbReference type="ChEBI" id="CHEBI:57792"/>
    </ligand>
</feature>
<dbReference type="InterPro" id="IPR036169">
    <property type="entry name" value="DXPR_C_sf"/>
</dbReference>
<comment type="pathway">
    <text evidence="1 9">Isoprenoid biosynthesis; isopentenyl diphosphate biosynthesis via DXP pathway; isopentenyl diphosphate from 1-deoxy-D-xylulose 5-phosphate: step 1/6.</text>
</comment>
<evidence type="ECO:0000259" key="10">
    <source>
        <dbReference type="Pfam" id="PF02670"/>
    </source>
</evidence>
<reference evidence="13" key="1">
    <citation type="submission" date="2020-07" db="EMBL/GenBank/DDBJ databases">
        <title>Genome sequences of bacteria associated with the marine, planktonic diatom Thalassiosira profunda strain ECT2AJA-044.</title>
        <authorList>
            <person name="Gargas C.B."/>
            <person name="Roberts W.R."/>
            <person name="Alverson A.J."/>
        </authorList>
    </citation>
    <scope>NUCLEOTIDE SEQUENCE</scope>
    <source>
        <strain evidence="13">ECT2AJA-044</strain>
    </source>
</reference>
<dbReference type="Pfam" id="PF02670">
    <property type="entry name" value="DXP_reductoisom"/>
    <property type="match status" value="1"/>
</dbReference>
<dbReference type="InterPro" id="IPR013644">
    <property type="entry name" value="DXP_reductoisomerase_C"/>
</dbReference>
<feature type="binding site" evidence="9">
    <location>
        <position position="209"/>
    </location>
    <ligand>
        <name>1-deoxy-D-xylulose 5-phosphate</name>
        <dbReference type="ChEBI" id="CHEBI:57792"/>
    </ligand>
</feature>
<keyword evidence="5 9" id="KW-0560">Oxidoreductase</keyword>
<dbReference type="AlphaFoldDB" id="A0A975EPI6"/>
<feature type="domain" description="1-deoxy-D-xylulose 5-phosphate reductoisomerase C-terminal" evidence="11">
    <location>
        <begin position="143"/>
        <end position="226"/>
    </location>
</feature>
<evidence type="ECO:0000256" key="3">
    <source>
        <dbReference type="ARBA" id="ARBA00022723"/>
    </source>
</evidence>
<dbReference type="KEGG" id="cact:HZ995_15280"/>
<dbReference type="SUPFAM" id="SSF69055">
    <property type="entry name" value="1-deoxy-D-xylulose-5-phosphate reductoisomerase, C-terminal domain"/>
    <property type="match status" value="1"/>
</dbReference>
<evidence type="ECO:0000259" key="11">
    <source>
        <dbReference type="Pfam" id="PF08436"/>
    </source>
</evidence>
<proteinExistence type="inferred from homology"/>
<feature type="domain" description="1-deoxy-D-xylulose 5-phosphate reductoisomerase N-terminal" evidence="10">
    <location>
        <begin position="4"/>
        <end position="129"/>
    </location>
</feature>
<dbReference type="InterPro" id="IPR026877">
    <property type="entry name" value="DXPR_C"/>
</dbReference>
<dbReference type="GO" id="GO:0030145">
    <property type="term" value="F:manganese ion binding"/>
    <property type="evidence" value="ECO:0007669"/>
    <property type="project" value="TreeGrafter"/>
</dbReference>
<evidence type="ECO:0000313" key="13">
    <source>
        <dbReference type="EMBL" id="QTN35808.1"/>
    </source>
</evidence>